<dbReference type="Proteomes" id="UP000095280">
    <property type="component" value="Unplaced"/>
</dbReference>
<evidence type="ECO:0000313" key="4">
    <source>
        <dbReference type="Proteomes" id="UP000095280"/>
    </source>
</evidence>
<feature type="region of interest" description="Disordered" evidence="2">
    <location>
        <begin position="97"/>
        <end position="141"/>
    </location>
</feature>
<feature type="region of interest" description="Disordered" evidence="2">
    <location>
        <begin position="477"/>
        <end position="501"/>
    </location>
</feature>
<proteinExistence type="predicted"/>
<keyword evidence="1" id="KW-0175">Coiled coil</keyword>
<evidence type="ECO:0000256" key="1">
    <source>
        <dbReference type="ARBA" id="ARBA00023054"/>
    </source>
</evidence>
<protein>
    <submittedName>
        <fullName evidence="5">AAA domain-containing protein</fullName>
    </submittedName>
</protein>
<dbReference type="InterPro" id="IPR057568">
    <property type="entry name" value="CortBP2_NAV1-like_AAA_lid"/>
</dbReference>
<accession>A0A1I8FBD6</accession>
<organism evidence="4 5">
    <name type="scientific">Macrostomum lignano</name>
    <dbReference type="NCBI Taxonomy" id="282301"/>
    <lineage>
        <taxon>Eukaryota</taxon>
        <taxon>Metazoa</taxon>
        <taxon>Spiralia</taxon>
        <taxon>Lophotrochozoa</taxon>
        <taxon>Platyhelminthes</taxon>
        <taxon>Rhabditophora</taxon>
        <taxon>Macrostomorpha</taxon>
        <taxon>Macrostomida</taxon>
        <taxon>Macrostomidae</taxon>
        <taxon>Macrostomum</taxon>
    </lineage>
</organism>
<feature type="compositionally biased region" description="Low complexity" evidence="2">
    <location>
        <begin position="43"/>
        <end position="68"/>
    </location>
</feature>
<feature type="compositionally biased region" description="Polar residues" evidence="2">
    <location>
        <begin position="276"/>
        <end position="285"/>
    </location>
</feature>
<dbReference type="PANTHER" id="PTHR12784:SF28">
    <property type="entry name" value="PROTEIN SICKIE"/>
    <property type="match status" value="1"/>
</dbReference>
<evidence type="ECO:0000313" key="5">
    <source>
        <dbReference type="WBParaSite" id="maker-unitig_28067-snap-gene-0.2-mRNA-1"/>
    </source>
</evidence>
<feature type="compositionally biased region" description="Basic residues" evidence="2">
    <location>
        <begin position="586"/>
        <end position="595"/>
    </location>
</feature>
<sequence>AHPPGLHSSNQISEPRSSSSNSSRPGAATGATDRPTSATKNLQQQQPSRRAAAAARGSRAEAFASAAYAQRSPAVPIAELSRPAAARPAAALLRQRRQLGLGRQQQRRSGFRSRGSYSDNESAAGPMLYSGQQQQRRRGLEGVSCRTRVGCFRGRFASLDRAAASAPLALLSSPTSSSSPSAAERRGREIRQLRRELAEAQAGAPAVCRRGAERQRQAPCRHLSAGWAARQPMRALDSRRLSARRQPGGRLNLLDWPVGVPVSGSGNDKRGRRSCLPSSWTSDTVGHSDADWPAARRRRCRLAGDVAAGARRLLRRICRPRVDPPGGLGLGGRLCGRLPPCRLQGLWRQRRFVDFNSDDALPAAWRPLPRPMAAAASAAASLRLVLRDFNSEGSGGGAASSLDALAFATLGCPKRCCSAYICLLAEHRRLVLCGPTGTGKTFLAGGSPVTMARLERRRSDDDEEADVSGAVAEFSGELPNRSCGPSWPRPQSRKPDPKRPSRGVQVLLLDSLQHLGPLAEARSGLAASRFVHHLHRAEGGLRQLQALDDGGIGVDFVGCCAPTIWSQCEACSVVTFADNAWWPKLPSRRPNRPPSRRGGTNLTTGCPGPGSAVNSFLEARGGGPDATVGPGPLLGCPLDPAASRDWFVSLWNHSLAPRLLAASSMTQSSAEDWEDPADWVMSTWPWPELPPGDGELVRLRSQTAAPDPLMTMLMKLREAAAASGRGEEDNLLATTSGVGTNRGGDPVSASDAAIISSGCRSLDTKSSRSSSLFSPSGVLQRAVWIVVVLVRMLQAVQMVLRRRRRRRRRNAFRCRRLRGGCGGGGGSRWISGLCGRQLCQFRCRCCISVDSMVARCPPRLFALLLPLTGSRLLLFPRRCRRCSCQQRRWRRPIWPPAGVVFRPGDVQIHGEHPGKLAVHVFLIAGNAGRGAVECLADAADVQHNADEQAETFGQPASSPENTNRAPLMKISLMALGSQKLKKVTHAANEQQGQASCREQAGYVKVVCGGGCGEGEANCCTVASQ</sequence>
<dbReference type="AlphaFoldDB" id="A0A1I8FBD6"/>
<dbReference type="WBParaSite" id="maker-unitig_28067-snap-gene-0.2-mRNA-1">
    <property type="protein sequence ID" value="maker-unitig_28067-snap-gene-0.2-mRNA-1"/>
    <property type="gene ID" value="maker-unitig_28067-snap-gene-0.2"/>
</dbReference>
<keyword evidence="4" id="KW-1185">Reference proteome</keyword>
<dbReference type="InterPro" id="IPR039041">
    <property type="entry name" value="Nav/unc-53"/>
</dbReference>
<feature type="region of interest" description="Disordered" evidence="2">
    <location>
        <begin position="263"/>
        <end position="290"/>
    </location>
</feature>
<dbReference type="PANTHER" id="PTHR12784">
    <property type="entry name" value="STEERIN"/>
    <property type="match status" value="1"/>
</dbReference>
<feature type="region of interest" description="Disordered" evidence="2">
    <location>
        <begin position="584"/>
        <end position="608"/>
    </location>
</feature>
<name>A0A1I8FBD6_9PLAT</name>
<feature type="region of interest" description="Disordered" evidence="2">
    <location>
        <begin position="725"/>
        <end position="747"/>
    </location>
</feature>
<reference evidence="5" key="1">
    <citation type="submission" date="2016-11" db="UniProtKB">
        <authorList>
            <consortium name="WormBaseParasite"/>
        </authorList>
    </citation>
    <scope>IDENTIFICATION</scope>
</reference>
<evidence type="ECO:0000256" key="2">
    <source>
        <dbReference type="SAM" id="MobiDB-lite"/>
    </source>
</evidence>
<feature type="region of interest" description="Disordered" evidence="2">
    <location>
        <begin position="1"/>
        <end position="68"/>
    </location>
</feature>
<dbReference type="Pfam" id="PF25408">
    <property type="entry name" value="AAA_lid_NAV1"/>
    <property type="match status" value="1"/>
</dbReference>
<feature type="compositionally biased region" description="Low complexity" evidence="2">
    <location>
        <begin position="8"/>
        <end position="25"/>
    </location>
</feature>
<evidence type="ECO:0000259" key="3">
    <source>
        <dbReference type="Pfam" id="PF25408"/>
    </source>
</evidence>
<dbReference type="GO" id="GO:0022008">
    <property type="term" value="P:neurogenesis"/>
    <property type="evidence" value="ECO:0007669"/>
    <property type="project" value="InterPro"/>
</dbReference>
<feature type="domain" description="CortBP2/NAV1-like AAA+ ATPase lid" evidence="3">
    <location>
        <begin position="612"/>
        <end position="688"/>
    </location>
</feature>